<evidence type="ECO:0000256" key="8">
    <source>
        <dbReference type="RuleBase" id="RU003881"/>
    </source>
</evidence>
<dbReference type="eggNOG" id="COG0492">
    <property type="taxonomic scope" value="Bacteria"/>
</dbReference>
<dbReference type="PANTHER" id="PTHR48105">
    <property type="entry name" value="THIOREDOXIN REDUCTASE 1-RELATED-RELATED"/>
    <property type="match status" value="1"/>
</dbReference>
<evidence type="ECO:0000256" key="3">
    <source>
        <dbReference type="ARBA" id="ARBA00022827"/>
    </source>
</evidence>
<evidence type="ECO:0000256" key="2">
    <source>
        <dbReference type="ARBA" id="ARBA00022630"/>
    </source>
</evidence>
<dbReference type="PROSITE" id="PS00573">
    <property type="entry name" value="PYRIDINE_REDOX_2"/>
    <property type="match status" value="1"/>
</dbReference>
<feature type="domain" description="FAD/NAD(P)-binding" evidence="9">
    <location>
        <begin position="4"/>
        <end position="291"/>
    </location>
</feature>
<dbReference type="STRING" id="207559.Dde_2066"/>
<keyword evidence="3 7" id="KW-0274">FAD</keyword>
<keyword evidence="2 7" id="KW-0285">Flavoprotein</keyword>
<keyword evidence="5" id="KW-1015">Disulfide bond</keyword>
<proteinExistence type="inferred from homology"/>
<dbReference type="GO" id="GO:0019430">
    <property type="term" value="P:removal of superoxide radicals"/>
    <property type="evidence" value="ECO:0007669"/>
    <property type="project" value="UniProtKB-UniRule"/>
</dbReference>
<sequence>MKLYDSIVIGGGPAGMTAALYLLRSGVSVAWCEKLSPGGQMLMTEEIENYPGFPKGLKGYELVDLFAAHLDGWSFDKYTDEVAEIIPGNGVHRVRVGDEWVEGKTLIICSGARYKRLGLPNEERLTGKGISYCALCDGNFFRGQEVGVVGGGNSALEESLYLSKLVKKLHLIHRRDDFRAMKCYQDKVCIKPDIEVVRSTVVTEIHGENALEGVTLRNLKTGEEYFLKLDGLFVFIGFEPVTGFFPDQLGVDAQGFIITDVEMATNVPGIFAAGDVRSKLCRQVTTAVGDGATAANSAFLYLEQLDA</sequence>
<dbReference type="EC" id="1.8.1.9" evidence="7"/>
<dbReference type="RefSeq" id="WP_011367968.1">
    <property type="nucleotide sequence ID" value="NC_007519.1"/>
</dbReference>
<comment type="similarity">
    <text evidence="1 7">Belongs to the class-II pyridine nucleotide-disulfide oxidoreductase family.</text>
</comment>
<dbReference type="Pfam" id="PF07992">
    <property type="entry name" value="Pyr_redox_2"/>
    <property type="match status" value="1"/>
</dbReference>
<name>Q30ZN3_OLEA2</name>
<evidence type="ECO:0000256" key="6">
    <source>
        <dbReference type="ARBA" id="ARBA00023284"/>
    </source>
</evidence>
<dbReference type="InterPro" id="IPR023753">
    <property type="entry name" value="FAD/NAD-binding_dom"/>
</dbReference>
<accession>Q30ZN3</accession>
<dbReference type="InterPro" id="IPR050097">
    <property type="entry name" value="Ferredoxin-NADP_redctase_2"/>
</dbReference>
<evidence type="ECO:0000256" key="1">
    <source>
        <dbReference type="ARBA" id="ARBA00009333"/>
    </source>
</evidence>
<dbReference type="Gene3D" id="3.50.50.60">
    <property type="entry name" value="FAD/NAD(P)-binding domain"/>
    <property type="match status" value="2"/>
</dbReference>
<dbReference type="InterPro" id="IPR005982">
    <property type="entry name" value="Thioredox_Rdtase"/>
</dbReference>
<evidence type="ECO:0000256" key="5">
    <source>
        <dbReference type="ARBA" id="ARBA00023157"/>
    </source>
</evidence>
<gene>
    <name evidence="10" type="ordered locus">Dde_2066</name>
</gene>
<keyword evidence="4 7" id="KW-0560">Oxidoreductase</keyword>
<keyword evidence="8" id="KW-0521">NADP</keyword>
<dbReference type="KEGG" id="dde:Dde_2066"/>
<dbReference type="PRINTS" id="PR00368">
    <property type="entry name" value="FADPNR"/>
</dbReference>
<dbReference type="EMBL" id="CP000112">
    <property type="protein sequence ID" value="ABB38863.2"/>
    <property type="molecule type" value="Genomic_DNA"/>
</dbReference>
<organism evidence="10 11">
    <name type="scientific">Oleidesulfovibrio alaskensis (strain ATCC BAA-1058 / DSM 17464 / G20)</name>
    <name type="common">Desulfovibrio alaskensis</name>
    <dbReference type="NCBI Taxonomy" id="207559"/>
    <lineage>
        <taxon>Bacteria</taxon>
        <taxon>Pseudomonadati</taxon>
        <taxon>Thermodesulfobacteriota</taxon>
        <taxon>Desulfovibrionia</taxon>
        <taxon>Desulfovibrionales</taxon>
        <taxon>Desulfovibrionaceae</taxon>
        <taxon>Oleidesulfovibrio</taxon>
    </lineage>
</organism>
<dbReference type="InterPro" id="IPR008255">
    <property type="entry name" value="Pyr_nucl-diS_OxRdtase_2_AS"/>
</dbReference>
<comment type="cofactor">
    <cofactor evidence="8">
        <name>FAD</name>
        <dbReference type="ChEBI" id="CHEBI:57692"/>
    </cofactor>
    <text evidence="8">Binds 1 FAD per subunit.</text>
</comment>
<dbReference type="NCBIfam" id="TIGR01292">
    <property type="entry name" value="TRX_reduct"/>
    <property type="match status" value="1"/>
</dbReference>
<comment type="catalytic activity">
    <reaction evidence="7">
        <text>[thioredoxin]-dithiol + NADP(+) = [thioredoxin]-disulfide + NADPH + H(+)</text>
        <dbReference type="Rhea" id="RHEA:20345"/>
        <dbReference type="Rhea" id="RHEA-COMP:10698"/>
        <dbReference type="Rhea" id="RHEA-COMP:10700"/>
        <dbReference type="ChEBI" id="CHEBI:15378"/>
        <dbReference type="ChEBI" id="CHEBI:29950"/>
        <dbReference type="ChEBI" id="CHEBI:50058"/>
        <dbReference type="ChEBI" id="CHEBI:57783"/>
        <dbReference type="ChEBI" id="CHEBI:58349"/>
        <dbReference type="EC" id="1.8.1.9"/>
    </reaction>
</comment>
<keyword evidence="6 7" id="KW-0676">Redox-active center</keyword>
<keyword evidence="11" id="KW-1185">Reference proteome</keyword>
<dbReference type="Proteomes" id="UP000002710">
    <property type="component" value="Chromosome"/>
</dbReference>
<evidence type="ECO:0000313" key="10">
    <source>
        <dbReference type="EMBL" id="ABB38863.2"/>
    </source>
</evidence>
<dbReference type="HOGENOM" id="CLU_031864_5_1_7"/>
<dbReference type="PRINTS" id="PR00469">
    <property type="entry name" value="PNDRDTASEII"/>
</dbReference>
<protein>
    <recommendedName>
        <fullName evidence="7">Thioredoxin reductase</fullName>
        <ecNumber evidence="7">1.8.1.9</ecNumber>
    </recommendedName>
</protein>
<evidence type="ECO:0000313" key="11">
    <source>
        <dbReference type="Proteomes" id="UP000002710"/>
    </source>
</evidence>
<evidence type="ECO:0000256" key="7">
    <source>
        <dbReference type="RuleBase" id="RU003880"/>
    </source>
</evidence>
<comment type="subunit">
    <text evidence="7">Homodimer.</text>
</comment>
<dbReference type="SUPFAM" id="SSF51905">
    <property type="entry name" value="FAD/NAD(P)-binding domain"/>
    <property type="match status" value="1"/>
</dbReference>
<evidence type="ECO:0000256" key="4">
    <source>
        <dbReference type="ARBA" id="ARBA00023002"/>
    </source>
</evidence>
<dbReference type="GO" id="GO:0004791">
    <property type="term" value="F:thioredoxin-disulfide reductase (NADPH) activity"/>
    <property type="evidence" value="ECO:0007669"/>
    <property type="project" value="UniProtKB-UniRule"/>
</dbReference>
<evidence type="ECO:0000259" key="9">
    <source>
        <dbReference type="Pfam" id="PF07992"/>
    </source>
</evidence>
<dbReference type="GO" id="GO:0005737">
    <property type="term" value="C:cytoplasm"/>
    <property type="evidence" value="ECO:0007669"/>
    <property type="project" value="InterPro"/>
</dbReference>
<dbReference type="InterPro" id="IPR036188">
    <property type="entry name" value="FAD/NAD-bd_sf"/>
</dbReference>
<dbReference type="AlphaFoldDB" id="Q30ZN3"/>
<reference evidence="10 11" key="1">
    <citation type="journal article" date="2011" name="J. Bacteriol.">
        <title>Complete genome sequence and updated annotation of Desulfovibrio alaskensis G20.</title>
        <authorList>
            <person name="Hauser L.J."/>
            <person name="Land M.L."/>
            <person name="Brown S.D."/>
            <person name="Larimer F."/>
            <person name="Keller K.L."/>
            <person name="Rapp-Giles B.J."/>
            <person name="Price M.N."/>
            <person name="Lin M."/>
            <person name="Bruce D.C."/>
            <person name="Detter J.C."/>
            <person name="Tapia R."/>
            <person name="Han C.S."/>
            <person name="Goodwin L.A."/>
            <person name="Cheng J.F."/>
            <person name="Pitluck S."/>
            <person name="Copeland A."/>
            <person name="Lucas S."/>
            <person name="Nolan M."/>
            <person name="Lapidus A.L."/>
            <person name="Palumbo A.V."/>
            <person name="Wall J.D."/>
        </authorList>
    </citation>
    <scope>NUCLEOTIDE SEQUENCE [LARGE SCALE GENOMIC DNA]</scope>
    <source>
        <strain evidence="11">ATCC BAA 1058 / DSM 17464 / G20</strain>
    </source>
</reference>